<protein>
    <recommendedName>
        <fullName evidence="2">Phage tail collar domain-containing protein</fullName>
    </recommendedName>
</protein>
<evidence type="ECO:0000256" key="1">
    <source>
        <dbReference type="SAM" id="Phobius"/>
    </source>
</evidence>
<organism evidence="3 4">
    <name type="scientific">Paraglaciecola mesophila</name>
    <dbReference type="NCBI Taxonomy" id="197222"/>
    <lineage>
        <taxon>Bacteria</taxon>
        <taxon>Pseudomonadati</taxon>
        <taxon>Pseudomonadota</taxon>
        <taxon>Gammaproteobacteria</taxon>
        <taxon>Alteromonadales</taxon>
        <taxon>Alteromonadaceae</taxon>
        <taxon>Paraglaciecola</taxon>
    </lineage>
</organism>
<dbReference type="InterPro" id="IPR011083">
    <property type="entry name" value="Phage_tail_collar_dom"/>
</dbReference>
<proteinExistence type="predicted"/>
<dbReference type="EMBL" id="CP047656">
    <property type="protein sequence ID" value="QHJ10368.1"/>
    <property type="molecule type" value="Genomic_DNA"/>
</dbReference>
<dbReference type="SUPFAM" id="SSF88874">
    <property type="entry name" value="Receptor-binding domain of short tail fibre protein gp12"/>
    <property type="match status" value="1"/>
</dbReference>
<gene>
    <name evidence="3" type="ORF">FX988_00580</name>
</gene>
<keyword evidence="1" id="KW-0812">Transmembrane</keyword>
<evidence type="ECO:0000259" key="2">
    <source>
        <dbReference type="Pfam" id="PF07484"/>
    </source>
</evidence>
<sequence>MNSYIQASSKRIAAVSLMTLAAVVTMLWPNKSQANADPMLGEVQYVGFTFCPRGWTQANGQLLPINQYQALYSLLGTNYGGDGRTSFGLPDYRGRTPIGLTGGNINLGQKGGSESITLITDNLPTHTHFATTVSTLHASSARGRLASPDMAVLADDGADRVYNNEAPDVSMADDALTSTTSIGPAGNHLINNMQPYQVLTACIALQGLFPSRN</sequence>
<evidence type="ECO:0000313" key="4">
    <source>
        <dbReference type="Proteomes" id="UP000464524"/>
    </source>
</evidence>
<dbReference type="AlphaFoldDB" id="A0A857JGP0"/>
<accession>A0A857JGP0</accession>
<dbReference type="OrthoDB" id="9810174at2"/>
<dbReference type="Proteomes" id="UP000464524">
    <property type="component" value="Chromosome"/>
</dbReference>
<keyword evidence="1" id="KW-1133">Transmembrane helix</keyword>
<dbReference type="Pfam" id="PF07484">
    <property type="entry name" value="Collar"/>
    <property type="match status" value="1"/>
</dbReference>
<name>A0A857JGP0_9ALTE</name>
<dbReference type="RefSeq" id="WP_160178257.1">
    <property type="nucleotide sequence ID" value="NZ_CP047656.1"/>
</dbReference>
<dbReference type="KEGG" id="pmes:FX988_00580"/>
<evidence type="ECO:0000313" key="3">
    <source>
        <dbReference type="EMBL" id="QHJ10368.1"/>
    </source>
</evidence>
<feature type="transmembrane region" description="Helical" evidence="1">
    <location>
        <begin position="12"/>
        <end position="29"/>
    </location>
</feature>
<reference evidence="3 4" key="1">
    <citation type="submission" date="2019-12" db="EMBL/GenBank/DDBJ databases">
        <title>Genome sequencing and assembly of endphytes of Porphyra tenera.</title>
        <authorList>
            <person name="Park J.M."/>
            <person name="Shin R."/>
            <person name="Jo S.H."/>
        </authorList>
    </citation>
    <scope>NUCLEOTIDE SEQUENCE [LARGE SCALE GENOMIC DNA]</scope>
    <source>
        <strain evidence="3 4">GPM4</strain>
    </source>
</reference>
<dbReference type="Gene3D" id="3.90.1340.10">
    <property type="entry name" value="Phage tail collar domain"/>
    <property type="match status" value="1"/>
</dbReference>
<feature type="domain" description="Phage tail collar" evidence="2">
    <location>
        <begin position="41"/>
        <end position="97"/>
    </location>
</feature>
<dbReference type="InterPro" id="IPR037053">
    <property type="entry name" value="Phage_tail_collar_dom_sf"/>
</dbReference>
<keyword evidence="1" id="KW-0472">Membrane</keyword>
<keyword evidence="4" id="KW-1185">Reference proteome</keyword>